<evidence type="ECO:0000313" key="10">
    <source>
        <dbReference type="Proteomes" id="UP000178851"/>
    </source>
</evidence>
<protein>
    <recommendedName>
        <fullName evidence="8">Probable fructose-bisphosphate aldolase class 1</fullName>
        <ecNumber evidence="4">4.1.2.13</ecNumber>
    </recommendedName>
    <alternativeName>
        <fullName evidence="7">Fructose-bisphosphate aldolase class I</fullName>
    </alternativeName>
</protein>
<evidence type="ECO:0000256" key="8">
    <source>
        <dbReference type="ARBA" id="ARBA00072515"/>
    </source>
</evidence>
<evidence type="ECO:0000256" key="4">
    <source>
        <dbReference type="ARBA" id="ARBA00013068"/>
    </source>
</evidence>
<evidence type="ECO:0000256" key="7">
    <source>
        <dbReference type="ARBA" id="ARBA00029799"/>
    </source>
</evidence>
<dbReference type="GO" id="GO:0004332">
    <property type="term" value="F:fructose-bisphosphate aldolase activity"/>
    <property type="evidence" value="ECO:0007669"/>
    <property type="project" value="UniProtKB-EC"/>
</dbReference>
<evidence type="ECO:0000256" key="5">
    <source>
        <dbReference type="ARBA" id="ARBA00023152"/>
    </source>
</evidence>
<evidence type="ECO:0000256" key="2">
    <source>
        <dbReference type="ARBA" id="ARBA00004714"/>
    </source>
</evidence>
<accession>A0A1F7YII8</accession>
<dbReference type="PANTHER" id="PTHR11627">
    <property type="entry name" value="FRUCTOSE-BISPHOSPHATE ALDOLASE"/>
    <property type="match status" value="1"/>
</dbReference>
<sequence length="338" mass="37534">MKDELIAVAKALVVPGKGILAADESTDSIKKRFDKIGVESTPENHRIYRQLLFETPGIEEFISGVIMFDETLRQKSSDGIFFPELLRKEGIIPGIKVDRGAKDLANFPGEKITEGLDGLRERLAEYKNLGAKFTKWRVVITIGDGIPTQTCINSNAESLARFAALSQEAGLVPIVEPEVLMDGNHSIERSAEVTTATLQSVFTRLNEHKIQFSGMLLKPNFVHPGLENQRKIEGKIIARSTLDTLRKVVPSEVPGLVFLSGGDTPGESTVHLDAMNEIGGVPWQLSFSFGRALQQPVLEIWRGKPENKQEAQKVFYNRAKLNSLARYGKYSKEMEENI</sequence>
<dbReference type="AlphaFoldDB" id="A0A1F7YII8"/>
<dbReference type="NCBIfam" id="NF033379">
    <property type="entry name" value="FrucBisAld_I"/>
    <property type="match status" value="1"/>
</dbReference>
<dbReference type="Pfam" id="PF00274">
    <property type="entry name" value="Glycolytic"/>
    <property type="match status" value="1"/>
</dbReference>
<name>A0A1F7YII8_9BACT</name>
<keyword evidence="5" id="KW-0324">Glycolysis</keyword>
<evidence type="ECO:0000256" key="3">
    <source>
        <dbReference type="ARBA" id="ARBA00010387"/>
    </source>
</evidence>
<dbReference type="EMBL" id="MGGI01000014">
    <property type="protein sequence ID" value="OGM26335.1"/>
    <property type="molecule type" value="Genomic_DNA"/>
</dbReference>
<evidence type="ECO:0000256" key="6">
    <source>
        <dbReference type="ARBA" id="ARBA00023239"/>
    </source>
</evidence>
<dbReference type="Proteomes" id="UP000178851">
    <property type="component" value="Unassembled WGS sequence"/>
</dbReference>
<dbReference type="UniPathway" id="UPA00109">
    <property type="reaction ID" value="UER00183"/>
</dbReference>
<comment type="caution">
    <text evidence="9">The sequence shown here is derived from an EMBL/GenBank/DDBJ whole genome shotgun (WGS) entry which is preliminary data.</text>
</comment>
<dbReference type="Gene3D" id="3.20.20.70">
    <property type="entry name" value="Aldolase class I"/>
    <property type="match status" value="1"/>
</dbReference>
<evidence type="ECO:0000256" key="1">
    <source>
        <dbReference type="ARBA" id="ARBA00000441"/>
    </source>
</evidence>
<dbReference type="GO" id="GO:0006096">
    <property type="term" value="P:glycolytic process"/>
    <property type="evidence" value="ECO:0007669"/>
    <property type="project" value="UniProtKB-UniPathway"/>
</dbReference>
<dbReference type="SUPFAM" id="SSF51569">
    <property type="entry name" value="Aldolase"/>
    <property type="match status" value="1"/>
</dbReference>
<evidence type="ECO:0000313" key="9">
    <source>
        <dbReference type="EMBL" id="OGM26335.1"/>
    </source>
</evidence>
<organism evidence="9 10">
    <name type="scientific">Candidatus Woesebacteria bacterium RIFCSPHIGHO2_01_FULL_39_28</name>
    <dbReference type="NCBI Taxonomy" id="1802496"/>
    <lineage>
        <taxon>Bacteria</taxon>
        <taxon>Candidatus Woeseibacteriota</taxon>
    </lineage>
</organism>
<proteinExistence type="inferred from homology"/>
<comment type="catalytic activity">
    <reaction evidence="1">
        <text>beta-D-fructose 1,6-bisphosphate = D-glyceraldehyde 3-phosphate + dihydroxyacetone phosphate</text>
        <dbReference type="Rhea" id="RHEA:14729"/>
        <dbReference type="ChEBI" id="CHEBI:32966"/>
        <dbReference type="ChEBI" id="CHEBI:57642"/>
        <dbReference type="ChEBI" id="CHEBI:59776"/>
        <dbReference type="EC" id="4.1.2.13"/>
    </reaction>
</comment>
<comment type="similarity">
    <text evidence="3">Belongs to the class I fructose-bisphosphate aldolase family.</text>
</comment>
<dbReference type="InterPro" id="IPR013785">
    <property type="entry name" value="Aldolase_TIM"/>
</dbReference>
<comment type="pathway">
    <text evidence="2">Carbohydrate degradation; glycolysis; D-glyceraldehyde 3-phosphate and glycerone phosphate from D-glucose: step 4/4.</text>
</comment>
<keyword evidence="6" id="KW-0456">Lyase</keyword>
<dbReference type="EC" id="4.1.2.13" evidence="4"/>
<reference evidence="9 10" key="1">
    <citation type="journal article" date="2016" name="Nat. Commun.">
        <title>Thousands of microbial genomes shed light on interconnected biogeochemical processes in an aquifer system.</title>
        <authorList>
            <person name="Anantharaman K."/>
            <person name="Brown C.T."/>
            <person name="Hug L.A."/>
            <person name="Sharon I."/>
            <person name="Castelle C.J."/>
            <person name="Probst A.J."/>
            <person name="Thomas B.C."/>
            <person name="Singh A."/>
            <person name="Wilkins M.J."/>
            <person name="Karaoz U."/>
            <person name="Brodie E.L."/>
            <person name="Williams K.H."/>
            <person name="Hubbard S.S."/>
            <person name="Banfield J.F."/>
        </authorList>
    </citation>
    <scope>NUCLEOTIDE SEQUENCE [LARGE SCALE GENOMIC DNA]</scope>
</reference>
<gene>
    <name evidence="9" type="ORF">A2627_00030</name>
</gene>
<dbReference type="InterPro" id="IPR000741">
    <property type="entry name" value="FBA_I"/>
</dbReference>
<dbReference type="FunFam" id="3.20.20.70:FF:000140">
    <property type="entry name" value="Fructose-bisphosphate aldolase"/>
    <property type="match status" value="1"/>
</dbReference>